<accession>A0AAN9MUC6</accession>
<feature type="compositionally biased region" description="Polar residues" evidence="1">
    <location>
        <begin position="44"/>
        <end position="54"/>
    </location>
</feature>
<evidence type="ECO:0000313" key="3">
    <source>
        <dbReference type="Proteomes" id="UP001367508"/>
    </source>
</evidence>
<name>A0AAN9MUC6_CANGL</name>
<sequence>MYCREIGNEDQPNFEMAAALQRLADILERNENRNRDDGDFQGLGPTTNGGDKNCTSSLRTLRLIRKERSHKATIALEKNCLLGKEAPFNSSPCSWFWRDWKLHFQRTQLYTRGNHWLHQNERELHFGPAQALGQFTSCSFSRVMVSMGFPILGIYAPQQLHSWYRLADTNFATETTWNKGLDAVLPNPVRPQVRPVSHTFYNIRISFLTKDVEALNHHLKAVYVLSLALVHPCTSRGRPLYNNPALNPVSWSMHTSIDDPLFHWHVDETRWPIS</sequence>
<organism evidence="2 3">
    <name type="scientific">Canavalia gladiata</name>
    <name type="common">Sword bean</name>
    <name type="synonym">Dolichos gladiatus</name>
    <dbReference type="NCBI Taxonomy" id="3824"/>
    <lineage>
        <taxon>Eukaryota</taxon>
        <taxon>Viridiplantae</taxon>
        <taxon>Streptophyta</taxon>
        <taxon>Embryophyta</taxon>
        <taxon>Tracheophyta</taxon>
        <taxon>Spermatophyta</taxon>
        <taxon>Magnoliopsida</taxon>
        <taxon>eudicotyledons</taxon>
        <taxon>Gunneridae</taxon>
        <taxon>Pentapetalae</taxon>
        <taxon>rosids</taxon>
        <taxon>fabids</taxon>
        <taxon>Fabales</taxon>
        <taxon>Fabaceae</taxon>
        <taxon>Papilionoideae</taxon>
        <taxon>50 kb inversion clade</taxon>
        <taxon>NPAAA clade</taxon>
        <taxon>indigoferoid/millettioid clade</taxon>
        <taxon>Phaseoleae</taxon>
        <taxon>Canavalia</taxon>
    </lineage>
</organism>
<evidence type="ECO:0000256" key="1">
    <source>
        <dbReference type="SAM" id="MobiDB-lite"/>
    </source>
</evidence>
<gene>
    <name evidence="2" type="ORF">VNO77_03216</name>
</gene>
<keyword evidence="3" id="KW-1185">Reference proteome</keyword>
<feature type="region of interest" description="Disordered" evidence="1">
    <location>
        <begin position="33"/>
        <end position="54"/>
    </location>
</feature>
<dbReference type="EMBL" id="JAYMYQ010000001">
    <property type="protein sequence ID" value="KAK7361170.1"/>
    <property type="molecule type" value="Genomic_DNA"/>
</dbReference>
<comment type="caution">
    <text evidence="2">The sequence shown here is derived from an EMBL/GenBank/DDBJ whole genome shotgun (WGS) entry which is preliminary data.</text>
</comment>
<dbReference type="AlphaFoldDB" id="A0AAN9MUC6"/>
<dbReference type="Proteomes" id="UP001367508">
    <property type="component" value="Unassembled WGS sequence"/>
</dbReference>
<protein>
    <submittedName>
        <fullName evidence="2">Uncharacterized protein</fullName>
    </submittedName>
</protein>
<proteinExistence type="predicted"/>
<reference evidence="2 3" key="1">
    <citation type="submission" date="2024-01" db="EMBL/GenBank/DDBJ databases">
        <title>The genomes of 5 underutilized Papilionoideae crops provide insights into root nodulation and disease resistanc.</title>
        <authorList>
            <person name="Jiang F."/>
        </authorList>
    </citation>
    <scope>NUCLEOTIDE SEQUENCE [LARGE SCALE GENOMIC DNA]</scope>
    <source>
        <strain evidence="2">LVBAO_FW01</strain>
        <tissue evidence="2">Leaves</tissue>
    </source>
</reference>
<evidence type="ECO:0000313" key="2">
    <source>
        <dbReference type="EMBL" id="KAK7361170.1"/>
    </source>
</evidence>